<dbReference type="GO" id="GO:0016887">
    <property type="term" value="F:ATP hydrolysis activity"/>
    <property type="evidence" value="ECO:0007669"/>
    <property type="project" value="InterPro"/>
</dbReference>
<protein>
    <recommendedName>
        <fullName evidence="8">ABC transporter domain-containing protein</fullName>
    </recommendedName>
</protein>
<evidence type="ECO:0000256" key="4">
    <source>
        <dbReference type="ARBA" id="ARBA00022989"/>
    </source>
</evidence>
<evidence type="ECO:0000256" key="2">
    <source>
        <dbReference type="ARBA" id="ARBA00022448"/>
    </source>
</evidence>
<feature type="transmembrane region" description="Helical" evidence="7">
    <location>
        <begin position="590"/>
        <end position="609"/>
    </location>
</feature>
<sequence length="700" mass="79180">MGAVQEEIREVPLAIPRVAMASTTALGLSLGFGPEKKEEYSSSQPCWERDEDLEIGIETGSSPVLLTKDNPLPIFLKFEDVEYTVGLPSGNPMTAALRNVAPQMSVEHEHRKHILKGITGSIGPGEVLALMGPSGSGKTTLLKIVGGRLSDHVKGCITYNEIPYSNALKRRIGFVAQDDILFPQLTVEETLVFAAFLRLPTDMNRQQKYLRAESILKELGLERLFDKIVYTLQMPPHQGWGRNRERDIWRREKEGEHRAGRTIITTIHQPSSRMFYMFDKLLLISEGYPLYHGKAGSSMQYFSALGFVPQLAMNPAEFLLYLATGHVHEITIPEALKGSPDSEEFAKDLVECKSELEPKEKEKNRKAKVPTHLQLAIQLKMDWTMTWLEQFVIIWKRTFRERRRDYWDVVRLLQAVGVAVLLGLLWWRSKIGTEAQLRDQAPGMPGAQRELEGPRAPLRAPRGGRGPPHKRPSYNLRLQVGLLFYICIFWTSASIFGSVYVFPFEKFFLVKERKADMYRLSVYYVCSTLCDMEAHLFYPTVFVSILYFMAGFKRTTPCFFLTVSAVLLLVITSQGAGELIGAAVLSVRRAGIIASLMVMLLILTGGFYVQHMPSFMRWMKYLSFMYYGFRLIVKVQYSADDLYECGSSVDGCRSLQSSPSFDTISLNGGLEEVWVLLAMALAYRLLAYVCLRRSISVCPC</sequence>
<dbReference type="SUPFAM" id="SSF52540">
    <property type="entry name" value="P-loop containing nucleoside triphosphate hydrolases"/>
    <property type="match status" value="1"/>
</dbReference>
<accession>A0A843WRU0</accession>
<dbReference type="PANTHER" id="PTHR48041">
    <property type="entry name" value="ABC TRANSPORTER G FAMILY MEMBER 28"/>
    <property type="match status" value="1"/>
</dbReference>
<dbReference type="Proteomes" id="UP000652761">
    <property type="component" value="Unassembled WGS sequence"/>
</dbReference>
<keyword evidence="5 7" id="KW-0472">Membrane</keyword>
<dbReference type="PANTHER" id="PTHR48041:SF135">
    <property type="entry name" value="ABC TRANSPORTER G FAMILY MEMBER 26"/>
    <property type="match status" value="1"/>
</dbReference>
<evidence type="ECO:0000313" key="10">
    <source>
        <dbReference type="Proteomes" id="UP000652761"/>
    </source>
</evidence>
<dbReference type="GO" id="GO:0140359">
    <property type="term" value="F:ABC-type transporter activity"/>
    <property type="evidence" value="ECO:0007669"/>
    <property type="project" value="InterPro"/>
</dbReference>
<feature type="transmembrane region" description="Helical" evidence="7">
    <location>
        <begin position="522"/>
        <end position="547"/>
    </location>
</feature>
<keyword evidence="4 7" id="KW-1133">Transmembrane helix</keyword>
<proteinExistence type="predicted"/>
<reference evidence="9" key="1">
    <citation type="submission" date="2017-07" db="EMBL/GenBank/DDBJ databases">
        <title>Taro Niue Genome Assembly and Annotation.</title>
        <authorList>
            <person name="Atibalentja N."/>
            <person name="Keating K."/>
            <person name="Fields C.J."/>
        </authorList>
    </citation>
    <scope>NUCLEOTIDE SEQUENCE</scope>
    <source>
        <strain evidence="9">Niue_2</strain>
        <tissue evidence="9">Leaf</tissue>
    </source>
</reference>
<evidence type="ECO:0000256" key="3">
    <source>
        <dbReference type="ARBA" id="ARBA00022692"/>
    </source>
</evidence>
<dbReference type="Pfam" id="PF01061">
    <property type="entry name" value="ABC2_membrane"/>
    <property type="match status" value="1"/>
</dbReference>
<name>A0A843WRU0_COLES</name>
<dbReference type="Gene3D" id="3.40.50.300">
    <property type="entry name" value="P-loop containing nucleotide triphosphate hydrolases"/>
    <property type="match status" value="1"/>
</dbReference>
<dbReference type="GO" id="GO:0005524">
    <property type="term" value="F:ATP binding"/>
    <property type="evidence" value="ECO:0007669"/>
    <property type="project" value="InterPro"/>
</dbReference>
<dbReference type="InterPro" id="IPR027417">
    <property type="entry name" value="P-loop_NTPase"/>
</dbReference>
<dbReference type="PROSITE" id="PS50893">
    <property type="entry name" value="ABC_TRANSPORTER_2"/>
    <property type="match status" value="1"/>
</dbReference>
<feature type="region of interest" description="Disordered" evidence="6">
    <location>
        <begin position="438"/>
        <end position="470"/>
    </location>
</feature>
<keyword evidence="3 7" id="KW-0812">Transmembrane</keyword>
<evidence type="ECO:0000256" key="6">
    <source>
        <dbReference type="SAM" id="MobiDB-lite"/>
    </source>
</evidence>
<feature type="transmembrane region" description="Helical" evidence="7">
    <location>
        <begin position="480"/>
        <end position="502"/>
    </location>
</feature>
<feature type="transmembrane region" description="Helical" evidence="7">
    <location>
        <begin position="406"/>
        <end position="427"/>
    </location>
</feature>
<comment type="caution">
    <text evidence="9">The sequence shown here is derived from an EMBL/GenBank/DDBJ whole genome shotgun (WGS) entry which is preliminary data.</text>
</comment>
<evidence type="ECO:0000259" key="8">
    <source>
        <dbReference type="PROSITE" id="PS50893"/>
    </source>
</evidence>
<dbReference type="InterPro" id="IPR050352">
    <property type="entry name" value="ABCG_transporters"/>
</dbReference>
<dbReference type="Pfam" id="PF19055">
    <property type="entry name" value="ABC2_membrane_7"/>
    <property type="match status" value="1"/>
</dbReference>
<evidence type="ECO:0000256" key="1">
    <source>
        <dbReference type="ARBA" id="ARBA00004141"/>
    </source>
</evidence>
<organism evidence="9 10">
    <name type="scientific">Colocasia esculenta</name>
    <name type="common">Wild taro</name>
    <name type="synonym">Arum esculentum</name>
    <dbReference type="NCBI Taxonomy" id="4460"/>
    <lineage>
        <taxon>Eukaryota</taxon>
        <taxon>Viridiplantae</taxon>
        <taxon>Streptophyta</taxon>
        <taxon>Embryophyta</taxon>
        <taxon>Tracheophyta</taxon>
        <taxon>Spermatophyta</taxon>
        <taxon>Magnoliopsida</taxon>
        <taxon>Liliopsida</taxon>
        <taxon>Araceae</taxon>
        <taxon>Aroideae</taxon>
        <taxon>Colocasieae</taxon>
        <taxon>Colocasia</taxon>
    </lineage>
</organism>
<evidence type="ECO:0000256" key="5">
    <source>
        <dbReference type="ARBA" id="ARBA00023136"/>
    </source>
</evidence>
<feature type="transmembrane region" description="Helical" evidence="7">
    <location>
        <begin position="559"/>
        <end position="584"/>
    </location>
</feature>
<dbReference type="AlphaFoldDB" id="A0A843WRU0"/>
<dbReference type="GO" id="GO:0016020">
    <property type="term" value="C:membrane"/>
    <property type="evidence" value="ECO:0007669"/>
    <property type="project" value="UniProtKB-SubCell"/>
</dbReference>
<comment type="subcellular location">
    <subcellularLocation>
        <location evidence="1">Membrane</location>
        <topology evidence="1">Multi-pass membrane protein</topology>
    </subcellularLocation>
</comment>
<dbReference type="InterPro" id="IPR003439">
    <property type="entry name" value="ABC_transporter-like_ATP-bd"/>
</dbReference>
<keyword evidence="10" id="KW-1185">Reference proteome</keyword>
<gene>
    <name evidence="9" type="ORF">Taro_043595</name>
</gene>
<dbReference type="EMBL" id="NMUH01004747">
    <property type="protein sequence ID" value="MQM10697.1"/>
    <property type="molecule type" value="Genomic_DNA"/>
</dbReference>
<feature type="domain" description="ABC transporter" evidence="8">
    <location>
        <begin position="76"/>
        <end position="311"/>
    </location>
</feature>
<evidence type="ECO:0000313" key="9">
    <source>
        <dbReference type="EMBL" id="MQM10697.1"/>
    </source>
</evidence>
<dbReference type="Pfam" id="PF00005">
    <property type="entry name" value="ABC_tran"/>
    <property type="match status" value="1"/>
</dbReference>
<dbReference type="InterPro" id="IPR043926">
    <property type="entry name" value="ABCG_dom"/>
</dbReference>
<evidence type="ECO:0000256" key="7">
    <source>
        <dbReference type="SAM" id="Phobius"/>
    </source>
</evidence>
<keyword evidence="2" id="KW-0813">Transport</keyword>
<dbReference type="InterPro" id="IPR013525">
    <property type="entry name" value="ABC2_TM"/>
</dbReference>
<dbReference type="OrthoDB" id="66620at2759"/>